<protein>
    <recommendedName>
        <fullName evidence="2">J domain-containing protein</fullName>
    </recommendedName>
</protein>
<keyword evidence="1" id="KW-0143">Chaperone</keyword>
<dbReference type="PROSITE" id="PS50076">
    <property type="entry name" value="DNAJ_2"/>
    <property type="match status" value="1"/>
</dbReference>
<feature type="non-terminal residue" evidence="3">
    <location>
        <position position="107"/>
    </location>
</feature>
<dbReference type="STRING" id="905079.L1K3L9"/>
<dbReference type="Pfam" id="PF00226">
    <property type="entry name" value="DnaJ"/>
    <property type="match status" value="1"/>
</dbReference>
<dbReference type="Proteomes" id="UP000011087">
    <property type="component" value="Unassembled WGS sequence"/>
</dbReference>
<dbReference type="EnsemblProtists" id="EKX54958">
    <property type="protein sequence ID" value="EKX54958"/>
    <property type="gene ID" value="GUITHDRAFT_149920"/>
</dbReference>
<dbReference type="OrthoDB" id="445556at2759"/>
<dbReference type="InterPro" id="IPR001623">
    <property type="entry name" value="DnaJ_domain"/>
</dbReference>
<evidence type="ECO:0000256" key="1">
    <source>
        <dbReference type="ARBA" id="ARBA00023186"/>
    </source>
</evidence>
<accession>L1K3L9</accession>
<dbReference type="eggNOG" id="KOG0715">
    <property type="taxonomic scope" value="Eukaryota"/>
</dbReference>
<reference evidence="4" key="3">
    <citation type="submission" date="2016-03" db="UniProtKB">
        <authorList>
            <consortium name="EnsemblProtists"/>
        </authorList>
    </citation>
    <scope>IDENTIFICATION</scope>
</reference>
<dbReference type="InterPro" id="IPR051938">
    <property type="entry name" value="Apopto_cytoskel_mod"/>
</dbReference>
<dbReference type="RefSeq" id="XP_005841938.1">
    <property type="nucleotide sequence ID" value="XM_005841881.1"/>
</dbReference>
<feature type="domain" description="J" evidence="2">
    <location>
        <begin position="34"/>
        <end position="104"/>
    </location>
</feature>
<dbReference type="PANTHER" id="PTHR44145:SF3">
    <property type="entry name" value="DNAJ HOMOLOG SUBFAMILY A MEMBER 3, MITOCHONDRIAL"/>
    <property type="match status" value="1"/>
</dbReference>
<evidence type="ECO:0000313" key="5">
    <source>
        <dbReference type="Proteomes" id="UP000011087"/>
    </source>
</evidence>
<dbReference type="EMBL" id="JH992966">
    <property type="protein sequence ID" value="EKX54958.1"/>
    <property type="molecule type" value="Genomic_DNA"/>
</dbReference>
<dbReference type="HOGENOM" id="CLU_2216861_0_0_1"/>
<dbReference type="KEGG" id="gtt:GUITHDRAFT_149920"/>
<organism evidence="3">
    <name type="scientific">Guillardia theta (strain CCMP2712)</name>
    <name type="common">Cryptophyte</name>
    <dbReference type="NCBI Taxonomy" id="905079"/>
    <lineage>
        <taxon>Eukaryota</taxon>
        <taxon>Cryptophyceae</taxon>
        <taxon>Pyrenomonadales</taxon>
        <taxon>Geminigeraceae</taxon>
        <taxon>Guillardia</taxon>
    </lineage>
</organism>
<dbReference type="SUPFAM" id="SSF46565">
    <property type="entry name" value="Chaperone J-domain"/>
    <property type="match status" value="1"/>
</dbReference>
<reference evidence="5" key="2">
    <citation type="submission" date="2012-11" db="EMBL/GenBank/DDBJ databases">
        <authorList>
            <person name="Kuo A."/>
            <person name="Curtis B.A."/>
            <person name="Tanifuji G."/>
            <person name="Burki F."/>
            <person name="Gruber A."/>
            <person name="Irimia M."/>
            <person name="Maruyama S."/>
            <person name="Arias M.C."/>
            <person name="Ball S.G."/>
            <person name="Gile G.H."/>
            <person name="Hirakawa Y."/>
            <person name="Hopkins J.F."/>
            <person name="Rensing S.A."/>
            <person name="Schmutz J."/>
            <person name="Symeonidi A."/>
            <person name="Elias M."/>
            <person name="Eveleigh R.J."/>
            <person name="Herman E.K."/>
            <person name="Klute M.J."/>
            <person name="Nakayama T."/>
            <person name="Obornik M."/>
            <person name="Reyes-Prieto A."/>
            <person name="Armbrust E.V."/>
            <person name="Aves S.J."/>
            <person name="Beiko R.G."/>
            <person name="Coutinho P."/>
            <person name="Dacks J.B."/>
            <person name="Durnford D.G."/>
            <person name="Fast N.M."/>
            <person name="Green B.R."/>
            <person name="Grisdale C."/>
            <person name="Hempe F."/>
            <person name="Henrissat B."/>
            <person name="Hoppner M.P."/>
            <person name="Ishida K.-I."/>
            <person name="Kim E."/>
            <person name="Koreny L."/>
            <person name="Kroth P.G."/>
            <person name="Liu Y."/>
            <person name="Malik S.-B."/>
            <person name="Maier U.G."/>
            <person name="McRose D."/>
            <person name="Mock T."/>
            <person name="Neilson J.A."/>
            <person name="Onodera N.T."/>
            <person name="Poole A.M."/>
            <person name="Pritham E.J."/>
            <person name="Richards T.A."/>
            <person name="Rocap G."/>
            <person name="Roy S.W."/>
            <person name="Sarai C."/>
            <person name="Schaack S."/>
            <person name="Shirato S."/>
            <person name="Slamovits C.H."/>
            <person name="Spencer D.F."/>
            <person name="Suzuki S."/>
            <person name="Worden A.Z."/>
            <person name="Zauner S."/>
            <person name="Barry K."/>
            <person name="Bell C."/>
            <person name="Bharti A.K."/>
            <person name="Crow J.A."/>
            <person name="Grimwood J."/>
            <person name="Kramer R."/>
            <person name="Lindquist E."/>
            <person name="Lucas S."/>
            <person name="Salamov A."/>
            <person name="McFadden G.I."/>
            <person name="Lane C.E."/>
            <person name="Keeling P.J."/>
            <person name="Gray M.W."/>
            <person name="Grigoriev I.V."/>
            <person name="Archibald J.M."/>
        </authorList>
    </citation>
    <scope>NUCLEOTIDE SEQUENCE</scope>
    <source>
        <strain evidence="5">CCMP2712</strain>
    </source>
</reference>
<evidence type="ECO:0000313" key="4">
    <source>
        <dbReference type="EnsemblProtists" id="EKX54958"/>
    </source>
</evidence>
<dbReference type="SMART" id="SM00271">
    <property type="entry name" value="DnaJ"/>
    <property type="match status" value="1"/>
</dbReference>
<dbReference type="PaxDb" id="55529-EKX54958"/>
<dbReference type="PRINTS" id="PR00625">
    <property type="entry name" value="JDOMAIN"/>
</dbReference>
<keyword evidence="5" id="KW-1185">Reference proteome</keyword>
<evidence type="ECO:0000313" key="3">
    <source>
        <dbReference type="EMBL" id="EKX54958.1"/>
    </source>
</evidence>
<dbReference type="AlphaFoldDB" id="L1K3L9"/>
<dbReference type="Gene3D" id="1.10.287.110">
    <property type="entry name" value="DnaJ domain"/>
    <property type="match status" value="1"/>
</dbReference>
<dbReference type="CDD" id="cd06257">
    <property type="entry name" value="DnaJ"/>
    <property type="match status" value="1"/>
</dbReference>
<evidence type="ECO:0000259" key="2">
    <source>
        <dbReference type="PROSITE" id="PS50076"/>
    </source>
</evidence>
<gene>
    <name evidence="3" type="ORF">GUITHDRAFT_149920</name>
</gene>
<reference evidence="3 5" key="1">
    <citation type="journal article" date="2012" name="Nature">
        <title>Algal genomes reveal evolutionary mosaicism and the fate of nucleomorphs.</title>
        <authorList>
            <consortium name="DOE Joint Genome Institute"/>
            <person name="Curtis B.A."/>
            <person name="Tanifuji G."/>
            <person name="Burki F."/>
            <person name="Gruber A."/>
            <person name="Irimia M."/>
            <person name="Maruyama S."/>
            <person name="Arias M.C."/>
            <person name="Ball S.G."/>
            <person name="Gile G.H."/>
            <person name="Hirakawa Y."/>
            <person name="Hopkins J.F."/>
            <person name="Kuo A."/>
            <person name="Rensing S.A."/>
            <person name="Schmutz J."/>
            <person name="Symeonidi A."/>
            <person name="Elias M."/>
            <person name="Eveleigh R.J."/>
            <person name="Herman E.K."/>
            <person name="Klute M.J."/>
            <person name="Nakayama T."/>
            <person name="Obornik M."/>
            <person name="Reyes-Prieto A."/>
            <person name="Armbrust E.V."/>
            <person name="Aves S.J."/>
            <person name="Beiko R.G."/>
            <person name="Coutinho P."/>
            <person name="Dacks J.B."/>
            <person name="Durnford D.G."/>
            <person name="Fast N.M."/>
            <person name="Green B.R."/>
            <person name="Grisdale C.J."/>
            <person name="Hempel F."/>
            <person name="Henrissat B."/>
            <person name="Hoppner M.P."/>
            <person name="Ishida K."/>
            <person name="Kim E."/>
            <person name="Koreny L."/>
            <person name="Kroth P.G."/>
            <person name="Liu Y."/>
            <person name="Malik S.B."/>
            <person name="Maier U.G."/>
            <person name="McRose D."/>
            <person name="Mock T."/>
            <person name="Neilson J.A."/>
            <person name="Onodera N.T."/>
            <person name="Poole A.M."/>
            <person name="Pritham E.J."/>
            <person name="Richards T.A."/>
            <person name="Rocap G."/>
            <person name="Roy S.W."/>
            <person name="Sarai C."/>
            <person name="Schaack S."/>
            <person name="Shirato S."/>
            <person name="Slamovits C.H."/>
            <person name="Spencer D.F."/>
            <person name="Suzuki S."/>
            <person name="Worden A.Z."/>
            <person name="Zauner S."/>
            <person name="Barry K."/>
            <person name="Bell C."/>
            <person name="Bharti A.K."/>
            <person name="Crow J.A."/>
            <person name="Grimwood J."/>
            <person name="Kramer R."/>
            <person name="Lindquist E."/>
            <person name="Lucas S."/>
            <person name="Salamov A."/>
            <person name="McFadden G.I."/>
            <person name="Lane C.E."/>
            <person name="Keeling P.J."/>
            <person name="Gray M.W."/>
            <person name="Grigoriev I.V."/>
            <person name="Archibald J.M."/>
        </authorList>
    </citation>
    <scope>NUCLEOTIDE SEQUENCE</scope>
    <source>
        <strain evidence="3 5">CCMP2712</strain>
    </source>
</reference>
<name>L1K3L9_GUITC</name>
<dbReference type="GeneID" id="17311637"/>
<sequence length="107" mass="12397">MYSGTIASTKAISRNFCGNLGYRRISYTHPKLYDPFHVLGLHRSATKNEVKTAYLKLAKQYHPDLFQLETEKRSAQAKFVEVQKAYRHLAGIPDSYHMDINTFHKVH</sequence>
<dbReference type="PANTHER" id="PTHR44145">
    <property type="entry name" value="DNAJ HOMOLOG SUBFAMILY A MEMBER 3, MITOCHONDRIAL"/>
    <property type="match status" value="1"/>
</dbReference>
<proteinExistence type="predicted"/>
<dbReference type="InterPro" id="IPR036869">
    <property type="entry name" value="J_dom_sf"/>
</dbReference>